<keyword evidence="4 10" id="KW-1133">Transmembrane helix</keyword>
<dbReference type="GO" id="GO:1903037">
    <property type="term" value="P:regulation of leukocyte cell-cell adhesion"/>
    <property type="evidence" value="ECO:0007669"/>
    <property type="project" value="UniProtKB-ARBA"/>
</dbReference>
<dbReference type="InterPro" id="IPR003599">
    <property type="entry name" value="Ig_sub"/>
</dbReference>
<evidence type="ECO:0000259" key="11">
    <source>
        <dbReference type="PROSITE" id="PS50835"/>
    </source>
</evidence>
<keyword evidence="7" id="KW-0325">Glycoprotein</keyword>
<dbReference type="OMA" id="WMVAFWI"/>
<dbReference type="GO" id="GO:0050863">
    <property type="term" value="P:regulation of T cell activation"/>
    <property type="evidence" value="ECO:0007669"/>
    <property type="project" value="UniProtKB-ARBA"/>
</dbReference>
<dbReference type="FunFam" id="2.60.40.10:FF:000142">
    <property type="entry name" value="V-set domain-containing T-cell activation inhibitor 1"/>
    <property type="match status" value="1"/>
</dbReference>
<keyword evidence="2 10" id="KW-0812">Transmembrane</keyword>
<dbReference type="Proteomes" id="UP000288216">
    <property type="component" value="Unassembled WGS sequence"/>
</dbReference>
<comment type="subcellular location">
    <subcellularLocation>
        <location evidence="1">Membrane</location>
    </subcellularLocation>
</comment>
<evidence type="ECO:0000256" key="4">
    <source>
        <dbReference type="ARBA" id="ARBA00022989"/>
    </source>
</evidence>
<feature type="domain" description="Ig-like" evidence="11">
    <location>
        <begin position="191"/>
        <end position="278"/>
    </location>
</feature>
<keyword evidence="5 10" id="KW-0472">Membrane</keyword>
<keyword evidence="3" id="KW-0732">Signal</keyword>
<evidence type="ECO:0000313" key="13">
    <source>
        <dbReference type="Proteomes" id="UP000288216"/>
    </source>
</evidence>
<evidence type="ECO:0000313" key="12">
    <source>
        <dbReference type="EMBL" id="GCB81766.1"/>
    </source>
</evidence>
<dbReference type="SUPFAM" id="SSF48726">
    <property type="entry name" value="Immunoglobulin"/>
    <property type="match status" value="2"/>
</dbReference>
<organism evidence="12 13">
    <name type="scientific">Scyliorhinus torazame</name>
    <name type="common">Cloudy catshark</name>
    <name type="synonym">Catulus torazame</name>
    <dbReference type="NCBI Taxonomy" id="75743"/>
    <lineage>
        <taxon>Eukaryota</taxon>
        <taxon>Metazoa</taxon>
        <taxon>Chordata</taxon>
        <taxon>Craniata</taxon>
        <taxon>Vertebrata</taxon>
        <taxon>Chondrichthyes</taxon>
        <taxon>Elasmobranchii</taxon>
        <taxon>Galeomorphii</taxon>
        <taxon>Galeoidea</taxon>
        <taxon>Carcharhiniformes</taxon>
        <taxon>Scyliorhinidae</taxon>
        <taxon>Scyliorhinus</taxon>
    </lineage>
</organism>
<dbReference type="Pfam" id="PF22705">
    <property type="entry name" value="C2-set_3"/>
    <property type="match status" value="1"/>
</dbReference>
<evidence type="ECO:0000256" key="1">
    <source>
        <dbReference type="ARBA" id="ARBA00004370"/>
    </source>
</evidence>
<dbReference type="InterPro" id="IPR013106">
    <property type="entry name" value="Ig_V-set"/>
</dbReference>
<dbReference type="InterPro" id="IPR036179">
    <property type="entry name" value="Ig-like_dom_sf"/>
</dbReference>
<dbReference type="Gene3D" id="2.60.40.10">
    <property type="entry name" value="Immunoglobulins"/>
    <property type="match status" value="2"/>
</dbReference>
<dbReference type="PANTHER" id="PTHR24100">
    <property type="entry name" value="BUTYROPHILIN"/>
    <property type="match status" value="1"/>
</dbReference>
<dbReference type="EMBL" id="BFAA01020390">
    <property type="protein sequence ID" value="GCB81766.1"/>
    <property type="molecule type" value="Genomic_DNA"/>
</dbReference>
<evidence type="ECO:0000256" key="10">
    <source>
        <dbReference type="SAM" id="Phobius"/>
    </source>
</evidence>
<feature type="transmembrane region" description="Helical" evidence="10">
    <location>
        <begin position="290"/>
        <end position="312"/>
    </location>
</feature>
<comment type="similarity">
    <text evidence="9">Belongs to the SKINT family.</text>
</comment>
<dbReference type="FunFam" id="2.60.40.10:FF:000088">
    <property type="entry name" value="Butyrophilin subfamily 1 member A1"/>
    <property type="match status" value="1"/>
</dbReference>
<dbReference type="STRING" id="75743.A0A401Q8S3"/>
<dbReference type="GO" id="GO:0016020">
    <property type="term" value="C:membrane"/>
    <property type="evidence" value="ECO:0007669"/>
    <property type="project" value="UniProtKB-SubCell"/>
</dbReference>
<comment type="caution">
    <text evidence="12">The sequence shown here is derived from an EMBL/GenBank/DDBJ whole genome shotgun (WGS) entry which is preliminary data.</text>
</comment>
<keyword evidence="6" id="KW-1015">Disulfide bond</keyword>
<evidence type="ECO:0000256" key="6">
    <source>
        <dbReference type="ARBA" id="ARBA00023157"/>
    </source>
</evidence>
<dbReference type="AlphaFoldDB" id="A0A401Q8S3"/>
<evidence type="ECO:0000256" key="7">
    <source>
        <dbReference type="ARBA" id="ARBA00023180"/>
    </source>
</evidence>
<name>A0A401Q8S3_SCYTO</name>
<dbReference type="PROSITE" id="PS50835">
    <property type="entry name" value="IG_LIKE"/>
    <property type="match status" value="2"/>
</dbReference>
<dbReference type="SMART" id="SM00406">
    <property type="entry name" value="IGv"/>
    <property type="match status" value="1"/>
</dbReference>
<accession>A0A401Q8S3</accession>
<sequence>MRRSPRVYASVSARVCVGLRACVTHVKSLPIFQVTTMHHMEVLKMDFRIFKSSLLPLVLLWFICDTVAGFVVTAPPDPVVAVFGGDVVLDCQLVPAKPPQEMEIRWIYMPLTYSAPVHLYKDGQEDLTLQPLGYRGRTELFLDNVAQGNLSLKLKSVQVSDRGQYKCFVASAAKHDEIIVTLNVSGTGRSPWIEMDSYTSNGVRLGCRSDHWFPEPPILWVNGKGEKVAAQPEIRYQSDLQGLISVHSIIEIPKDSGNEYTCVINNNLLKETKEARIQIADAFFPRASGWMVAFWILFFLMLGAVCFALVLFRKLHNNIQGKNFRLQH</sequence>
<dbReference type="SMART" id="SM00409">
    <property type="entry name" value="IG"/>
    <property type="match status" value="1"/>
</dbReference>
<feature type="transmembrane region" description="Helical" evidence="10">
    <location>
        <begin position="54"/>
        <end position="72"/>
    </location>
</feature>
<evidence type="ECO:0000256" key="2">
    <source>
        <dbReference type="ARBA" id="ARBA00022692"/>
    </source>
</evidence>
<dbReference type="GO" id="GO:0042110">
    <property type="term" value="P:T cell activation"/>
    <property type="evidence" value="ECO:0007669"/>
    <property type="project" value="UniProtKB-ARBA"/>
</dbReference>
<evidence type="ECO:0000256" key="8">
    <source>
        <dbReference type="ARBA" id="ARBA00023319"/>
    </source>
</evidence>
<dbReference type="InterPro" id="IPR007110">
    <property type="entry name" value="Ig-like_dom"/>
</dbReference>
<feature type="domain" description="Ig-like" evidence="11">
    <location>
        <begin position="56"/>
        <end position="185"/>
    </location>
</feature>
<gene>
    <name evidence="12" type="ORF">scyTo_0021883</name>
</gene>
<evidence type="ECO:0000256" key="3">
    <source>
        <dbReference type="ARBA" id="ARBA00022729"/>
    </source>
</evidence>
<reference evidence="12 13" key="1">
    <citation type="journal article" date="2018" name="Nat. Ecol. Evol.">
        <title>Shark genomes provide insights into elasmobranch evolution and the origin of vertebrates.</title>
        <authorList>
            <person name="Hara Y"/>
            <person name="Yamaguchi K"/>
            <person name="Onimaru K"/>
            <person name="Kadota M"/>
            <person name="Koyanagi M"/>
            <person name="Keeley SD"/>
            <person name="Tatsumi K"/>
            <person name="Tanaka K"/>
            <person name="Motone F"/>
            <person name="Kageyama Y"/>
            <person name="Nozu R"/>
            <person name="Adachi N"/>
            <person name="Nishimura O"/>
            <person name="Nakagawa R"/>
            <person name="Tanegashima C"/>
            <person name="Kiyatake I"/>
            <person name="Matsumoto R"/>
            <person name="Murakumo K"/>
            <person name="Nishida K"/>
            <person name="Terakita A"/>
            <person name="Kuratani S"/>
            <person name="Sato K"/>
            <person name="Hyodo S Kuraku.S."/>
        </authorList>
    </citation>
    <scope>NUCLEOTIDE SEQUENCE [LARGE SCALE GENOMIC DNA]</scope>
</reference>
<keyword evidence="13" id="KW-1185">Reference proteome</keyword>
<dbReference type="InterPro" id="IPR053896">
    <property type="entry name" value="BTN3A2-like_Ig-C"/>
</dbReference>
<evidence type="ECO:0000256" key="5">
    <source>
        <dbReference type="ARBA" id="ARBA00023136"/>
    </source>
</evidence>
<keyword evidence="8" id="KW-0393">Immunoglobulin domain</keyword>
<dbReference type="OrthoDB" id="8901134at2759"/>
<dbReference type="InterPro" id="IPR013783">
    <property type="entry name" value="Ig-like_fold"/>
</dbReference>
<dbReference type="InterPro" id="IPR050504">
    <property type="entry name" value="IgSF_BTN/MOG"/>
</dbReference>
<evidence type="ECO:0000256" key="9">
    <source>
        <dbReference type="ARBA" id="ARBA00038221"/>
    </source>
</evidence>
<dbReference type="Pfam" id="PF07686">
    <property type="entry name" value="V-set"/>
    <property type="match status" value="1"/>
</dbReference>
<protein>
    <recommendedName>
        <fullName evidence="11">Ig-like domain-containing protein</fullName>
    </recommendedName>
</protein>
<proteinExistence type="inferred from homology"/>